<dbReference type="SUPFAM" id="SSF82199">
    <property type="entry name" value="SET domain"/>
    <property type="match status" value="1"/>
</dbReference>
<sequence length="87" mass="9750">MRGKGWGLYAAEMLPSGQLVCEYAGELLSTKEARQRQQTYEKNASMGYLTPARLVVKEHLPFGKTCMKINIDATRIGNIARFINNSL</sequence>
<dbReference type="InterPro" id="IPR050973">
    <property type="entry name" value="H3K9_Histone-Lys_N-MTase"/>
</dbReference>
<dbReference type="EMBL" id="JACGWN010000002">
    <property type="protein sequence ID" value="KAL0458624.1"/>
    <property type="molecule type" value="Genomic_DNA"/>
</dbReference>
<gene>
    <name evidence="9" type="ORF">Slati_0489600</name>
</gene>
<comment type="subcellular location">
    <subcellularLocation>
        <location evidence="1">Chromosome</location>
    </subcellularLocation>
</comment>
<dbReference type="AlphaFoldDB" id="A0AAW2XZH2"/>
<keyword evidence="3" id="KW-0489">Methyltransferase</keyword>
<keyword evidence="2" id="KW-0158">Chromosome</keyword>
<reference evidence="9" key="1">
    <citation type="submission" date="2020-06" db="EMBL/GenBank/DDBJ databases">
        <authorList>
            <person name="Li T."/>
            <person name="Hu X."/>
            <person name="Zhang T."/>
            <person name="Song X."/>
            <person name="Zhang H."/>
            <person name="Dai N."/>
            <person name="Sheng W."/>
            <person name="Hou X."/>
            <person name="Wei L."/>
        </authorList>
    </citation>
    <scope>NUCLEOTIDE SEQUENCE</scope>
    <source>
        <strain evidence="9">KEN1</strain>
        <tissue evidence="9">Leaf</tissue>
    </source>
</reference>
<evidence type="ECO:0000256" key="4">
    <source>
        <dbReference type="ARBA" id="ARBA00022679"/>
    </source>
</evidence>
<dbReference type="GO" id="GO:0008168">
    <property type="term" value="F:methyltransferase activity"/>
    <property type="evidence" value="ECO:0007669"/>
    <property type="project" value="UniProtKB-KW"/>
</dbReference>
<dbReference type="GO" id="GO:0046872">
    <property type="term" value="F:metal ion binding"/>
    <property type="evidence" value="ECO:0007669"/>
    <property type="project" value="UniProtKB-KW"/>
</dbReference>
<keyword evidence="5" id="KW-0949">S-adenosyl-L-methionine</keyword>
<dbReference type="GO" id="GO:0005694">
    <property type="term" value="C:chromosome"/>
    <property type="evidence" value="ECO:0007669"/>
    <property type="project" value="UniProtKB-SubCell"/>
</dbReference>
<keyword evidence="6" id="KW-0479">Metal-binding</keyword>
<accession>A0AAW2XZH2</accession>
<dbReference type="InterPro" id="IPR046341">
    <property type="entry name" value="SET_dom_sf"/>
</dbReference>
<dbReference type="PANTHER" id="PTHR46223">
    <property type="entry name" value="HISTONE-LYSINE N-METHYLTRANSFERASE SUV39H"/>
    <property type="match status" value="1"/>
</dbReference>
<dbReference type="Gene3D" id="2.170.270.10">
    <property type="entry name" value="SET domain"/>
    <property type="match status" value="1"/>
</dbReference>
<keyword evidence="7" id="KW-0862">Zinc</keyword>
<dbReference type="GO" id="GO:0032259">
    <property type="term" value="P:methylation"/>
    <property type="evidence" value="ECO:0007669"/>
    <property type="project" value="UniProtKB-KW"/>
</dbReference>
<evidence type="ECO:0000256" key="7">
    <source>
        <dbReference type="ARBA" id="ARBA00022833"/>
    </source>
</evidence>
<feature type="domain" description="SET" evidence="8">
    <location>
        <begin position="5"/>
        <end position="86"/>
    </location>
</feature>
<dbReference type="Pfam" id="PF00856">
    <property type="entry name" value="SET"/>
    <property type="match status" value="1"/>
</dbReference>
<name>A0AAW2XZH2_9LAMI</name>
<evidence type="ECO:0000313" key="9">
    <source>
        <dbReference type="EMBL" id="KAL0458624.1"/>
    </source>
</evidence>
<evidence type="ECO:0000256" key="2">
    <source>
        <dbReference type="ARBA" id="ARBA00022454"/>
    </source>
</evidence>
<evidence type="ECO:0000256" key="6">
    <source>
        <dbReference type="ARBA" id="ARBA00022723"/>
    </source>
</evidence>
<evidence type="ECO:0000259" key="8">
    <source>
        <dbReference type="Pfam" id="PF00856"/>
    </source>
</evidence>
<comment type="caution">
    <text evidence="9">The sequence shown here is derived from an EMBL/GenBank/DDBJ whole genome shotgun (WGS) entry which is preliminary data.</text>
</comment>
<evidence type="ECO:0000256" key="3">
    <source>
        <dbReference type="ARBA" id="ARBA00022603"/>
    </source>
</evidence>
<keyword evidence="4" id="KW-0808">Transferase</keyword>
<proteinExistence type="predicted"/>
<evidence type="ECO:0000256" key="5">
    <source>
        <dbReference type="ARBA" id="ARBA00022691"/>
    </source>
</evidence>
<organism evidence="9">
    <name type="scientific">Sesamum latifolium</name>
    <dbReference type="NCBI Taxonomy" id="2727402"/>
    <lineage>
        <taxon>Eukaryota</taxon>
        <taxon>Viridiplantae</taxon>
        <taxon>Streptophyta</taxon>
        <taxon>Embryophyta</taxon>
        <taxon>Tracheophyta</taxon>
        <taxon>Spermatophyta</taxon>
        <taxon>Magnoliopsida</taxon>
        <taxon>eudicotyledons</taxon>
        <taxon>Gunneridae</taxon>
        <taxon>Pentapetalae</taxon>
        <taxon>asterids</taxon>
        <taxon>lamiids</taxon>
        <taxon>Lamiales</taxon>
        <taxon>Pedaliaceae</taxon>
        <taxon>Sesamum</taxon>
    </lineage>
</organism>
<reference evidence="9" key="2">
    <citation type="journal article" date="2024" name="Plant">
        <title>Genomic evolution and insights into agronomic trait innovations of Sesamum species.</title>
        <authorList>
            <person name="Miao H."/>
            <person name="Wang L."/>
            <person name="Qu L."/>
            <person name="Liu H."/>
            <person name="Sun Y."/>
            <person name="Le M."/>
            <person name="Wang Q."/>
            <person name="Wei S."/>
            <person name="Zheng Y."/>
            <person name="Lin W."/>
            <person name="Duan Y."/>
            <person name="Cao H."/>
            <person name="Xiong S."/>
            <person name="Wang X."/>
            <person name="Wei L."/>
            <person name="Li C."/>
            <person name="Ma Q."/>
            <person name="Ju M."/>
            <person name="Zhao R."/>
            <person name="Li G."/>
            <person name="Mu C."/>
            <person name="Tian Q."/>
            <person name="Mei H."/>
            <person name="Zhang T."/>
            <person name="Gao T."/>
            <person name="Zhang H."/>
        </authorList>
    </citation>
    <scope>NUCLEOTIDE SEQUENCE</scope>
    <source>
        <strain evidence="9">KEN1</strain>
    </source>
</reference>
<dbReference type="PANTHER" id="PTHR46223:SF3">
    <property type="entry name" value="HISTONE-LYSINE N-METHYLTRANSFERASE SET-23"/>
    <property type="match status" value="1"/>
</dbReference>
<dbReference type="InterPro" id="IPR001214">
    <property type="entry name" value="SET_dom"/>
</dbReference>
<evidence type="ECO:0000256" key="1">
    <source>
        <dbReference type="ARBA" id="ARBA00004286"/>
    </source>
</evidence>
<protein>
    <submittedName>
        <fullName evidence="9">Histone-lysine N-methyltransferase SUVR3</fullName>
    </submittedName>
</protein>